<keyword evidence="1" id="KW-0812">Transmembrane</keyword>
<organism evidence="2 3">
    <name type="scientific">Cerrena zonata</name>
    <dbReference type="NCBI Taxonomy" id="2478898"/>
    <lineage>
        <taxon>Eukaryota</taxon>
        <taxon>Fungi</taxon>
        <taxon>Dikarya</taxon>
        <taxon>Basidiomycota</taxon>
        <taxon>Agaricomycotina</taxon>
        <taxon>Agaricomycetes</taxon>
        <taxon>Polyporales</taxon>
        <taxon>Cerrenaceae</taxon>
        <taxon>Cerrena</taxon>
    </lineage>
</organism>
<dbReference type="EMBL" id="JASBNA010000011">
    <property type="protein sequence ID" value="KAK7688418.1"/>
    <property type="molecule type" value="Genomic_DNA"/>
</dbReference>
<feature type="transmembrane region" description="Helical" evidence="1">
    <location>
        <begin position="12"/>
        <end position="38"/>
    </location>
</feature>
<keyword evidence="1" id="KW-0472">Membrane</keyword>
<proteinExistence type="predicted"/>
<comment type="caution">
    <text evidence="2">The sequence shown here is derived from an EMBL/GenBank/DDBJ whole genome shotgun (WGS) entry which is preliminary data.</text>
</comment>
<keyword evidence="1" id="KW-1133">Transmembrane helix</keyword>
<dbReference type="PROSITE" id="PS51257">
    <property type="entry name" value="PROKAR_LIPOPROTEIN"/>
    <property type="match status" value="1"/>
</dbReference>
<evidence type="ECO:0000313" key="2">
    <source>
        <dbReference type="EMBL" id="KAK7688418.1"/>
    </source>
</evidence>
<dbReference type="AlphaFoldDB" id="A0AAW0G3Z5"/>
<gene>
    <name evidence="2" type="ORF">QCA50_008791</name>
</gene>
<keyword evidence="3" id="KW-1185">Reference proteome</keyword>
<accession>A0AAW0G3Z5</accession>
<name>A0AAW0G3Z5_9APHY</name>
<evidence type="ECO:0000256" key="1">
    <source>
        <dbReference type="SAM" id="Phobius"/>
    </source>
</evidence>
<sequence length="107" mass="11983">MRVSIYGILPYVSLSSCYLTVIILLFASSLQVLFSCFFRISLESRLGLGVNGFCCITVAFAKHLSGYLVVINPVPYGLNETGWSIRDGGRPERMISWTIEQIGRIMR</sequence>
<reference evidence="2 3" key="1">
    <citation type="submission" date="2022-09" db="EMBL/GenBank/DDBJ databases">
        <authorList>
            <person name="Palmer J.M."/>
        </authorList>
    </citation>
    <scope>NUCLEOTIDE SEQUENCE [LARGE SCALE GENOMIC DNA]</scope>
    <source>
        <strain evidence="2 3">DSM 7382</strain>
    </source>
</reference>
<dbReference type="Proteomes" id="UP001385951">
    <property type="component" value="Unassembled WGS sequence"/>
</dbReference>
<protein>
    <submittedName>
        <fullName evidence="2">Uncharacterized protein</fullName>
    </submittedName>
</protein>
<evidence type="ECO:0000313" key="3">
    <source>
        <dbReference type="Proteomes" id="UP001385951"/>
    </source>
</evidence>